<dbReference type="STRING" id="3641.A0A061FHM0"/>
<evidence type="ECO:0000259" key="2">
    <source>
        <dbReference type="Pfam" id="PF03732"/>
    </source>
</evidence>
<dbReference type="Gramene" id="EOY16835">
    <property type="protein sequence ID" value="EOY16835"/>
    <property type="gene ID" value="TCM_035723"/>
</dbReference>
<reference evidence="3 4" key="1">
    <citation type="journal article" date="2013" name="Genome Biol.">
        <title>The genome sequence of the most widely cultivated cacao type and its use to identify candidate genes regulating pod color.</title>
        <authorList>
            <person name="Motamayor J.C."/>
            <person name="Mockaitis K."/>
            <person name="Schmutz J."/>
            <person name="Haiminen N."/>
            <person name="Iii D.L."/>
            <person name="Cornejo O."/>
            <person name="Findley S.D."/>
            <person name="Zheng P."/>
            <person name="Utro F."/>
            <person name="Royaert S."/>
            <person name="Saski C."/>
            <person name="Jenkins J."/>
            <person name="Podicheti R."/>
            <person name="Zhao M."/>
            <person name="Scheffler B.E."/>
            <person name="Stack J.C."/>
            <person name="Feltus F.A."/>
            <person name="Mustiga G.M."/>
            <person name="Amores F."/>
            <person name="Phillips W."/>
            <person name="Marelli J.P."/>
            <person name="May G.D."/>
            <person name="Shapiro H."/>
            <person name="Ma J."/>
            <person name="Bustamante C.D."/>
            <person name="Schnell R.J."/>
            <person name="Main D."/>
            <person name="Gilbert D."/>
            <person name="Parida L."/>
            <person name="Kuhn D.N."/>
        </authorList>
    </citation>
    <scope>NUCLEOTIDE SEQUENCE [LARGE SCALE GENOMIC DNA]</scope>
    <source>
        <strain evidence="4">cv. Matina 1-6</strain>
    </source>
</reference>
<dbReference type="HOGENOM" id="CLU_018037_3_0_1"/>
<accession>A0A061FHM0</accession>
<dbReference type="AlphaFoldDB" id="A0A061FHM0"/>
<name>A0A061FHM0_THECC</name>
<dbReference type="Proteomes" id="UP000026915">
    <property type="component" value="Chromosome 8"/>
</dbReference>
<dbReference type="InParanoid" id="A0A061FHM0"/>
<evidence type="ECO:0000313" key="3">
    <source>
        <dbReference type="EMBL" id="EOY16835.1"/>
    </source>
</evidence>
<dbReference type="InterPro" id="IPR005162">
    <property type="entry name" value="Retrotrans_gag_dom"/>
</dbReference>
<dbReference type="eggNOG" id="KOG0017">
    <property type="taxonomic scope" value="Eukaryota"/>
</dbReference>
<dbReference type="PANTHER" id="PTHR35046:SF26">
    <property type="entry name" value="RNA-DIRECTED DNA POLYMERASE"/>
    <property type="match status" value="1"/>
</dbReference>
<evidence type="ECO:0000256" key="1">
    <source>
        <dbReference type="SAM" id="MobiDB-lite"/>
    </source>
</evidence>
<feature type="region of interest" description="Disordered" evidence="1">
    <location>
        <begin position="18"/>
        <end position="37"/>
    </location>
</feature>
<protein>
    <recommendedName>
        <fullName evidence="2">Retrotransposon gag domain-containing protein</fullName>
    </recommendedName>
</protein>
<dbReference type="OMA" id="ARMENSE"/>
<feature type="compositionally biased region" description="Basic and acidic residues" evidence="1">
    <location>
        <begin position="19"/>
        <end position="37"/>
    </location>
</feature>
<organism evidence="3 4">
    <name type="scientific">Theobroma cacao</name>
    <name type="common">Cacao</name>
    <name type="synonym">Cocoa</name>
    <dbReference type="NCBI Taxonomy" id="3641"/>
    <lineage>
        <taxon>Eukaryota</taxon>
        <taxon>Viridiplantae</taxon>
        <taxon>Streptophyta</taxon>
        <taxon>Embryophyta</taxon>
        <taxon>Tracheophyta</taxon>
        <taxon>Spermatophyta</taxon>
        <taxon>Magnoliopsida</taxon>
        <taxon>eudicotyledons</taxon>
        <taxon>Gunneridae</taxon>
        <taxon>Pentapetalae</taxon>
        <taxon>rosids</taxon>
        <taxon>malvids</taxon>
        <taxon>Malvales</taxon>
        <taxon>Malvaceae</taxon>
        <taxon>Byttnerioideae</taxon>
        <taxon>Theobroma</taxon>
    </lineage>
</organism>
<keyword evidence="4" id="KW-1185">Reference proteome</keyword>
<proteinExistence type="predicted"/>
<dbReference type="PANTHER" id="PTHR35046">
    <property type="entry name" value="ZINC KNUCKLE (CCHC-TYPE) FAMILY PROTEIN"/>
    <property type="match status" value="1"/>
</dbReference>
<gene>
    <name evidence="3" type="ORF">TCM_035723</name>
</gene>
<sequence>MRRMIDDLTRAVQALQRQESVEARMENSEGDHNPLEIHDLEDDDEFENENPFHEDGSANQAARVGLEGRLLHALDLNSGGIRIEVIDFHEKFHAEEYLDWEASLENYFEWKPMAENRKVLFVKLKLKGTALQWWKRVEEQRARQCKLKISTWEHMKSKLRKQFLPADYTMELYEKFHCLKQNNMTVEEYTSKFNNLSIRVGLAESNEQITSRYLAGLNHSIRDEMGVVRLYNIEDARQYALSAEKRVLRYGARKPLYGTHWQNNSEARRGYPTSQQNYQGAATINKTNRGATNVEKNDKGKSIMPYGGQNSKVCDLVIDGGSMENIISKEAVNKLKLPTNKHPYPYKIGWLKKGHEVPVTT</sequence>
<dbReference type="Pfam" id="PF03732">
    <property type="entry name" value="Retrotrans_gag"/>
    <property type="match status" value="1"/>
</dbReference>
<evidence type="ECO:0000313" key="4">
    <source>
        <dbReference type="Proteomes" id="UP000026915"/>
    </source>
</evidence>
<feature type="domain" description="Retrotransposon gag" evidence="2">
    <location>
        <begin position="122"/>
        <end position="219"/>
    </location>
</feature>
<dbReference type="EMBL" id="CM001886">
    <property type="protein sequence ID" value="EOY16835.1"/>
    <property type="molecule type" value="Genomic_DNA"/>
</dbReference>